<sequence length="130" mass="15312">MPELREHPEGPVRLLGFWGSPENQELPNPADLVDPEWEEEERLSVADYLDHGQVAGYWMGSSRCRLCSRLNGSRDFTDGYYLWPEGLSHYILDHGVRLPAEFIDHIERRRNVFDELDRDVTWWRENAART</sequence>
<organism evidence="1 2">
    <name type="scientific">Kitasatospora phosalacinea</name>
    <dbReference type="NCBI Taxonomy" id="2065"/>
    <lineage>
        <taxon>Bacteria</taxon>
        <taxon>Bacillati</taxon>
        <taxon>Actinomycetota</taxon>
        <taxon>Actinomycetes</taxon>
        <taxon>Kitasatosporales</taxon>
        <taxon>Streptomycetaceae</taxon>
        <taxon>Kitasatospora</taxon>
    </lineage>
</organism>
<gene>
    <name evidence="1" type="ORF">Kpho02_77880</name>
</gene>
<dbReference type="EMBL" id="BSSA01000073">
    <property type="protein sequence ID" value="GLW75491.1"/>
    <property type="molecule type" value="Genomic_DNA"/>
</dbReference>
<dbReference type="RefSeq" id="WP_285741012.1">
    <property type="nucleotide sequence ID" value="NZ_BSSA01000073.1"/>
</dbReference>
<protein>
    <submittedName>
        <fullName evidence="1">Uncharacterized protein</fullName>
    </submittedName>
</protein>
<evidence type="ECO:0000313" key="1">
    <source>
        <dbReference type="EMBL" id="GLW75491.1"/>
    </source>
</evidence>
<reference evidence="1" key="1">
    <citation type="submission" date="2023-02" db="EMBL/GenBank/DDBJ databases">
        <title>Kitasatospora phosalacinea NBRC 14627.</title>
        <authorList>
            <person name="Ichikawa N."/>
            <person name="Sato H."/>
            <person name="Tonouchi N."/>
        </authorList>
    </citation>
    <scope>NUCLEOTIDE SEQUENCE</scope>
    <source>
        <strain evidence="1">NBRC 14627</strain>
    </source>
</reference>
<name>A0A9W6QGY5_9ACTN</name>
<accession>A0A9W6QGY5</accession>
<dbReference type="Proteomes" id="UP001165041">
    <property type="component" value="Unassembled WGS sequence"/>
</dbReference>
<comment type="caution">
    <text evidence="1">The sequence shown here is derived from an EMBL/GenBank/DDBJ whole genome shotgun (WGS) entry which is preliminary data.</text>
</comment>
<evidence type="ECO:0000313" key="2">
    <source>
        <dbReference type="Proteomes" id="UP001165041"/>
    </source>
</evidence>
<dbReference type="AlphaFoldDB" id="A0A9W6QGY5"/>
<proteinExistence type="predicted"/>